<dbReference type="RefSeq" id="WP_091750806.1">
    <property type="nucleotide sequence ID" value="NZ_FODY01000028.1"/>
</dbReference>
<feature type="domain" description="PTS EIIB type-5" evidence="3">
    <location>
        <begin position="1"/>
        <end position="198"/>
    </location>
</feature>
<evidence type="ECO:0000313" key="4">
    <source>
        <dbReference type="EMBL" id="SEP42534.1"/>
    </source>
</evidence>
<dbReference type="GO" id="GO:0009401">
    <property type="term" value="P:phosphoenolpyruvate-dependent sugar phosphotransferase system"/>
    <property type="evidence" value="ECO:0007669"/>
    <property type="project" value="InterPro"/>
</dbReference>
<keyword evidence="2" id="KW-1133">Transmembrane helix</keyword>
<dbReference type="InterPro" id="IPR011618">
    <property type="entry name" value="PTS_EIIBC_GUT_N"/>
</dbReference>
<dbReference type="Proteomes" id="UP000198847">
    <property type="component" value="Unassembled WGS sequence"/>
</dbReference>
<gene>
    <name evidence="4" type="ORF">SAMN04490178_12825</name>
</gene>
<feature type="transmembrane region" description="Helical" evidence="2">
    <location>
        <begin position="233"/>
        <end position="266"/>
    </location>
</feature>
<keyword evidence="5" id="KW-1185">Reference proteome</keyword>
<dbReference type="GO" id="GO:0005886">
    <property type="term" value="C:plasma membrane"/>
    <property type="evidence" value="ECO:0007669"/>
    <property type="project" value="TreeGrafter"/>
</dbReference>
<evidence type="ECO:0000256" key="1">
    <source>
        <dbReference type="PROSITE-ProRule" id="PRU00425"/>
    </source>
</evidence>
<sequence>MYRAITITKGNSGWGGPLTIMPTDTCHKVVSVTGGGIHPLAVKIAEMSGCEVVDGFTTAVPDNEMFVAVVDCAGTARCGVYPKKNVFTVNLTPVGKVGPLAKFITETLYVSDVTESCLSYAPEGAILTSKDGSQAQANAATSAAEPKTKAQARAEIAAMNAGKKKNAITRLGIAVGGVVNKFYQAGRETIDMVMKSILPFMAFVSMIIGIIQVSGIGNVIAHTVSPLASTLPGMLLISIICSLPFVAPVIGPGAVIAQVVGTLLGVEIGLGHIPAQYALPALFAINAQVGGDFIPVGLSLGEADSETIELGVPAVLYSRLITGPLSVLIAFLFSFGMY</sequence>
<dbReference type="EMBL" id="FODY01000028">
    <property type="protein sequence ID" value="SEP42534.1"/>
    <property type="molecule type" value="Genomic_DNA"/>
</dbReference>
<proteinExistence type="predicted"/>
<dbReference type="OrthoDB" id="4774329at2"/>
<organism evidence="4 5">
    <name type="scientific">Propionispora vibrioides</name>
    <dbReference type="NCBI Taxonomy" id="112903"/>
    <lineage>
        <taxon>Bacteria</taxon>
        <taxon>Bacillati</taxon>
        <taxon>Bacillota</taxon>
        <taxon>Negativicutes</taxon>
        <taxon>Selenomonadales</taxon>
        <taxon>Sporomusaceae</taxon>
        <taxon>Propionispora</taxon>
    </lineage>
</organism>
<dbReference type="PROSITE" id="PS51102">
    <property type="entry name" value="PTS_EIIB_TYPE_5"/>
    <property type="match status" value="1"/>
</dbReference>
<dbReference type="GO" id="GO:0008982">
    <property type="term" value="F:protein-N(PI)-phosphohistidine-sugar phosphotransferase activity"/>
    <property type="evidence" value="ECO:0007669"/>
    <property type="project" value="InterPro"/>
</dbReference>
<dbReference type="AlphaFoldDB" id="A0A1H8XQZ7"/>
<dbReference type="Pfam" id="PF03612">
    <property type="entry name" value="EIIBC-GUT_N"/>
    <property type="match status" value="1"/>
</dbReference>
<evidence type="ECO:0000313" key="5">
    <source>
        <dbReference type="Proteomes" id="UP000198847"/>
    </source>
</evidence>
<keyword evidence="2" id="KW-0472">Membrane</keyword>
<feature type="modified residue" description="Phosphocysteine; by EIIA" evidence="1">
    <location>
        <position position="72"/>
    </location>
</feature>
<dbReference type="Pfam" id="PF07663">
    <property type="entry name" value="EIIBC-GUT_C"/>
    <property type="match status" value="1"/>
</dbReference>
<dbReference type="PANTHER" id="PTHR39427:SF1">
    <property type="entry name" value="PTS SYSTEM GLUCITOL_SORBITOL-SPECIFIC EIIB COMPONENT"/>
    <property type="match status" value="1"/>
</dbReference>
<name>A0A1H8XQZ7_9FIRM</name>
<feature type="transmembrane region" description="Helical" evidence="2">
    <location>
        <begin position="316"/>
        <end position="335"/>
    </location>
</feature>
<keyword evidence="2" id="KW-0812">Transmembrane</keyword>
<evidence type="ECO:0000256" key="2">
    <source>
        <dbReference type="SAM" id="Phobius"/>
    </source>
</evidence>
<accession>A0A1H8XQZ7</accession>
<dbReference type="InterPro" id="IPR011638">
    <property type="entry name" value="PTS_EIIBC_GUT_C"/>
</dbReference>
<evidence type="ECO:0000259" key="3">
    <source>
        <dbReference type="PROSITE" id="PS51102"/>
    </source>
</evidence>
<dbReference type="PANTHER" id="PTHR39427">
    <property type="match status" value="1"/>
</dbReference>
<dbReference type="STRING" id="112903.SAMN04490178_12825"/>
<feature type="transmembrane region" description="Helical" evidence="2">
    <location>
        <begin position="197"/>
        <end position="221"/>
    </location>
</feature>
<reference evidence="4 5" key="1">
    <citation type="submission" date="2016-10" db="EMBL/GenBank/DDBJ databases">
        <authorList>
            <person name="de Groot N.N."/>
        </authorList>
    </citation>
    <scope>NUCLEOTIDE SEQUENCE [LARGE SCALE GENOMIC DNA]</scope>
    <source>
        <strain evidence="4 5">DSM 13305</strain>
    </source>
</reference>
<protein>
    <submittedName>
        <fullName evidence="4">PTS system, glucitol/sorbitol-specific IIC component</fullName>
    </submittedName>
</protein>
<dbReference type="InterPro" id="IPR004702">
    <property type="entry name" value="PTS_sorb_EIIBC"/>
</dbReference>